<sequence>MSDILEGPTASWLQCYTSNCMGESEVDQIISALKNDGLVLGHNGTLRWRDLPDKPSVLHQPEKVNQQSIGQEDGYEEEPLYVTASELLGSADHFDGSLRLINFASPPAPKRSEAAMADIVVDMKFKCNDKPEDISDVTIEDNHVSLWYFSRSHSAKSRGLDLLDVRAVVRALSALIFSTVEDLGYDSDIRRIVEKDQETQKDQIRYVYHVGDRFFKTLRCRDEYDHLHIVGRATRVWEVVEVAGFDDTSALPNAQLMVLRDVWLEHGSSTEREIQHMIFERCDELGRDFPAPNDDRLHDVDDALREVLRQRLKDGSYRELFLTIEHDHRGALSKPLATGFTPVPDGFFDLLYIYREVKRAGSGPRQVSTPRTSDPPVSPIFPVQQASAAREYKPRQHNFIVYREVCSALHELEDLHDVVQALLDALLALQILFMISWIHRDLSTGNILFYRGRGKLGDLEYAKEFNLSVGRRSSDPKTGTYIFMAFELHAGVRVYQDASYSEDIDAIDQLEAPTPASLAIRHNFQHDVESIFWILTWLVFTHIPGQNCVNAAAAMFHSGSPEFVTSRLNFLTNHVVCHSWLATLRPDLPPILRKGLLAMRVILHKRYINRGNSIGDISSYSPIYGRIRERLEAITASVPQGAVCLVRPPPPQVGVRSGYAPYTETLSNKMDAPEDHMLAPHKAASLKRARGSSDADTVSEQSRAGKRSARG</sequence>
<evidence type="ECO:0000313" key="4">
    <source>
        <dbReference type="Proteomes" id="UP000029665"/>
    </source>
</evidence>
<organism evidence="3 4">
    <name type="scientific">Pycnoporus cinnabarinus</name>
    <name type="common">Cinnabar-red polypore</name>
    <name type="synonym">Trametes cinnabarina</name>
    <dbReference type="NCBI Taxonomy" id="5643"/>
    <lineage>
        <taxon>Eukaryota</taxon>
        <taxon>Fungi</taxon>
        <taxon>Dikarya</taxon>
        <taxon>Basidiomycota</taxon>
        <taxon>Agaricomycotina</taxon>
        <taxon>Agaricomycetes</taxon>
        <taxon>Polyporales</taxon>
        <taxon>Polyporaceae</taxon>
        <taxon>Trametes</taxon>
    </lineage>
</organism>
<evidence type="ECO:0000256" key="1">
    <source>
        <dbReference type="SAM" id="MobiDB-lite"/>
    </source>
</evidence>
<dbReference type="InterPro" id="IPR040976">
    <property type="entry name" value="Pkinase_fungal"/>
</dbReference>
<dbReference type="PANTHER" id="PTHR38248:SF2">
    <property type="entry name" value="FUNK1 11"/>
    <property type="match status" value="1"/>
</dbReference>
<feature type="domain" description="Fungal-type protein kinase" evidence="2">
    <location>
        <begin position="137"/>
        <end position="539"/>
    </location>
</feature>
<reference evidence="3" key="1">
    <citation type="submission" date="2014-01" db="EMBL/GenBank/DDBJ databases">
        <title>The genome of the white-rot fungus Pycnoporus cinnabarinus: a basidiomycete model with a versatile arsenal for lignocellulosic biomass breakdown.</title>
        <authorList>
            <person name="Levasseur A."/>
            <person name="Lomascolo A."/>
            <person name="Ruiz-Duenas F.J."/>
            <person name="Uzan E."/>
            <person name="Piumi F."/>
            <person name="Kues U."/>
            <person name="Ram A.F.J."/>
            <person name="Murat C."/>
            <person name="Haon M."/>
            <person name="Benoit I."/>
            <person name="Arfi Y."/>
            <person name="Chevret D."/>
            <person name="Drula E."/>
            <person name="Kwon M.J."/>
            <person name="Gouret P."/>
            <person name="Lesage-Meessen L."/>
            <person name="Lombard V."/>
            <person name="Mariette J."/>
            <person name="Noirot C."/>
            <person name="Park J."/>
            <person name="Patyshakuliyeva A."/>
            <person name="Wieneger R.A.B."/>
            <person name="Wosten H.A.B."/>
            <person name="Martin F."/>
            <person name="Coutinho P.M."/>
            <person name="de Vries R."/>
            <person name="Martinez A.T."/>
            <person name="Klopp C."/>
            <person name="Pontarotti P."/>
            <person name="Henrissat B."/>
            <person name="Record E."/>
        </authorList>
    </citation>
    <scope>NUCLEOTIDE SEQUENCE [LARGE SCALE GENOMIC DNA]</scope>
    <source>
        <strain evidence="3">BRFM137</strain>
    </source>
</reference>
<gene>
    <name evidence="3" type="ORF">BN946_scf184414.g2</name>
</gene>
<name>A0A060SPQ0_PYCCI</name>
<dbReference type="SUPFAM" id="SSF56112">
    <property type="entry name" value="Protein kinase-like (PK-like)"/>
    <property type="match status" value="1"/>
</dbReference>
<dbReference type="OMA" id="NCMGESE"/>
<dbReference type="Pfam" id="PF17667">
    <property type="entry name" value="Pkinase_fungal"/>
    <property type="match status" value="1"/>
</dbReference>
<feature type="region of interest" description="Disordered" evidence="1">
    <location>
        <begin position="53"/>
        <end position="72"/>
    </location>
</feature>
<dbReference type="AlphaFoldDB" id="A0A060SPQ0"/>
<evidence type="ECO:0000259" key="2">
    <source>
        <dbReference type="Pfam" id="PF17667"/>
    </source>
</evidence>
<dbReference type="EMBL" id="CCBP010000363">
    <property type="protein sequence ID" value="CDO76320.1"/>
    <property type="molecule type" value="Genomic_DNA"/>
</dbReference>
<protein>
    <recommendedName>
        <fullName evidence="2">Fungal-type protein kinase domain-containing protein</fullName>
    </recommendedName>
</protein>
<dbReference type="PANTHER" id="PTHR38248">
    <property type="entry name" value="FUNK1 6"/>
    <property type="match status" value="1"/>
</dbReference>
<dbReference type="OrthoDB" id="2748442at2759"/>
<comment type="caution">
    <text evidence="3">The sequence shown here is derived from an EMBL/GenBank/DDBJ whole genome shotgun (WGS) entry which is preliminary data.</text>
</comment>
<dbReference type="Proteomes" id="UP000029665">
    <property type="component" value="Unassembled WGS sequence"/>
</dbReference>
<dbReference type="Gene3D" id="1.10.510.10">
    <property type="entry name" value="Transferase(Phosphotransferase) domain 1"/>
    <property type="match status" value="1"/>
</dbReference>
<evidence type="ECO:0000313" key="3">
    <source>
        <dbReference type="EMBL" id="CDO76320.1"/>
    </source>
</evidence>
<feature type="region of interest" description="Disordered" evidence="1">
    <location>
        <begin position="671"/>
        <end position="711"/>
    </location>
</feature>
<keyword evidence="4" id="KW-1185">Reference proteome</keyword>
<accession>A0A060SPQ0</accession>
<dbReference type="HOGENOM" id="CLU_011584_0_1_1"/>
<proteinExistence type="predicted"/>
<dbReference type="InterPro" id="IPR011009">
    <property type="entry name" value="Kinase-like_dom_sf"/>
</dbReference>